<protein>
    <submittedName>
        <fullName evidence="1">Uncharacterized protein</fullName>
    </submittedName>
</protein>
<sequence length="164" mass="18620">MEAVEGDELERDYIPLILQTMAARDTAQRKLALLTGINKSRLGLLLHSDPNKRSIMTQPELEKILRALGTNILQAYICIETFKGFEPPEKDRYATVIAMLCEMFVGLPRKIIEALDEINGIDGSEVKRDWGVPLQKAVVKRVAEEVVKIRERRARITDGDEFQI</sequence>
<comment type="caution">
    <text evidence="1">The sequence shown here is derived from an EMBL/GenBank/DDBJ whole genome shotgun (WGS) entry which is preliminary data.</text>
</comment>
<dbReference type="Proteomes" id="UP000033874">
    <property type="component" value="Unassembled WGS sequence"/>
</dbReference>
<proteinExistence type="predicted"/>
<reference evidence="1 2" key="1">
    <citation type="submission" date="2015-04" db="EMBL/GenBank/DDBJ databases">
        <title>Genome sequence of aromatic hydrocarbons-degrading Sphingobium chungbukense DJ77.</title>
        <authorList>
            <person name="Kim Y.-C."/>
            <person name="Chae J.-C."/>
        </authorList>
    </citation>
    <scope>NUCLEOTIDE SEQUENCE [LARGE SCALE GENOMIC DNA]</scope>
    <source>
        <strain evidence="1 2">DJ77</strain>
    </source>
</reference>
<keyword evidence="2" id="KW-1185">Reference proteome</keyword>
<accession>A0A0M3ANA9</accession>
<dbReference type="PATRIC" id="fig|56193.3.peg.4362"/>
<name>A0A0M3ANA9_9SPHN</name>
<gene>
    <name evidence="1" type="ORF">YP76_20765</name>
</gene>
<organism evidence="1 2">
    <name type="scientific">Sphingobium chungbukense</name>
    <dbReference type="NCBI Taxonomy" id="56193"/>
    <lineage>
        <taxon>Bacteria</taxon>
        <taxon>Pseudomonadati</taxon>
        <taxon>Pseudomonadota</taxon>
        <taxon>Alphaproteobacteria</taxon>
        <taxon>Sphingomonadales</taxon>
        <taxon>Sphingomonadaceae</taxon>
        <taxon>Sphingobium</taxon>
    </lineage>
</organism>
<evidence type="ECO:0000313" key="2">
    <source>
        <dbReference type="Proteomes" id="UP000033874"/>
    </source>
</evidence>
<evidence type="ECO:0000313" key="1">
    <source>
        <dbReference type="EMBL" id="KKW90421.1"/>
    </source>
</evidence>
<dbReference type="AlphaFoldDB" id="A0A0M3ANA9"/>
<dbReference type="EMBL" id="LBIC01000010">
    <property type="protein sequence ID" value="KKW90421.1"/>
    <property type="molecule type" value="Genomic_DNA"/>
</dbReference>
<dbReference type="RefSeq" id="WP_046765507.1">
    <property type="nucleotide sequence ID" value="NZ_LBIC01000010.1"/>
</dbReference>